<dbReference type="AlphaFoldDB" id="A0A2Z6NZY4"/>
<dbReference type="Gene3D" id="3.30.420.10">
    <property type="entry name" value="Ribonuclease H-like superfamily/Ribonuclease H"/>
    <property type="match status" value="1"/>
</dbReference>
<dbReference type="GO" id="GO:0008233">
    <property type="term" value="F:peptidase activity"/>
    <property type="evidence" value="ECO:0007669"/>
    <property type="project" value="UniProtKB-KW"/>
</dbReference>
<dbReference type="SUPFAM" id="SSF53098">
    <property type="entry name" value="Ribonuclease H-like"/>
    <property type="match status" value="1"/>
</dbReference>
<evidence type="ECO:0000313" key="4">
    <source>
        <dbReference type="EMBL" id="GAU47763.1"/>
    </source>
</evidence>
<dbReference type="Pfam" id="PF00665">
    <property type="entry name" value="rve"/>
    <property type="match status" value="1"/>
</dbReference>
<dbReference type="InterPro" id="IPR001584">
    <property type="entry name" value="Integrase_cat-core"/>
</dbReference>
<dbReference type="GO" id="GO:0006508">
    <property type="term" value="P:proteolysis"/>
    <property type="evidence" value="ECO:0007669"/>
    <property type="project" value="UniProtKB-KW"/>
</dbReference>
<feature type="compositionally biased region" description="Basic residues" evidence="2">
    <location>
        <begin position="170"/>
        <end position="182"/>
    </location>
</feature>
<keyword evidence="1" id="KW-0645">Protease</keyword>
<dbReference type="PANTHER" id="PTHR42648">
    <property type="entry name" value="TRANSPOSASE, PUTATIVE-RELATED"/>
    <property type="match status" value="1"/>
</dbReference>
<protein>
    <recommendedName>
        <fullName evidence="3">Integrase catalytic domain-containing protein</fullName>
    </recommendedName>
</protein>
<accession>A0A2Z6NZY4</accession>
<dbReference type="Pfam" id="PF14223">
    <property type="entry name" value="Retrotran_gag_2"/>
    <property type="match status" value="1"/>
</dbReference>
<keyword evidence="1" id="KW-0378">Hydrolase</keyword>
<feature type="region of interest" description="Disordered" evidence="2">
    <location>
        <begin position="161"/>
        <end position="184"/>
    </location>
</feature>
<evidence type="ECO:0000256" key="2">
    <source>
        <dbReference type="SAM" id="MobiDB-lite"/>
    </source>
</evidence>
<evidence type="ECO:0000259" key="3">
    <source>
        <dbReference type="PROSITE" id="PS50994"/>
    </source>
</evidence>
<dbReference type="InterPro" id="IPR036875">
    <property type="entry name" value="Znf_CCHC_sf"/>
</dbReference>
<name>A0A2Z6NZY4_TRISU</name>
<dbReference type="OrthoDB" id="1431570at2759"/>
<dbReference type="Pfam" id="PF25597">
    <property type="entry name" value="SH3_retrovirus"/>
    <property type="match status" value="1"/>
</dbReference>
<dbReference type="InterPro" id="IPR012337">
    <property type="entry name" value="RNaseH-like_sf"/>
</dbReference>
<dbReference type="PROSITE" id="PS50994">
    <property type="entry name" value="INTEGRASE"/>
    <property type="match status" value="1"/>
</dbReference>
<dbReference type="GO" id="GO:0003676">
    <property type="term" value="F:nucleic acid binding"/>
    <property type="evidence" value="ECO:0007669"/>
    <property type="project" value="InterPro"/>
</dbReference>
<gene>
    <name evidence="4" type="ORF">TSUD_193000</name>
</gene>
<dbReference type="PANTHER" id="PTHR42648:SF18">
    <property type="entry name" value="RETROTRANSPOSON, UNCLASSIFIED-LIKE PROTEIN"/>
    <property type="match status" value="1"/>
</dbReference>
<dbReference type="Pfam" id="PF13976">
    <property type="entry name" value="gag_pre-integrs"/>
    <property type="match status" value="1"/>
</dbReference>
<dbReference type="Pfam" id="PF22936">
    <property type="entry name" value="Pol_BBD"/>
    <property type="match status" value="1"/>
</dbReference>
<reference evidence="5" key="1">
    <citation type="journal article" date="2017" name="Front. Plant Sci.">
        <title>Climate Clever Clovers: New Paradigm to Reduce the Environmental Footprint of Ruminants by Breeding Low Methanogenic Forages Utilizing Haplotype Variation.</title>
        <authorList>
            <person name="Kaur P."/>
            <person name="Appels R."/>
            <person name="Bayer P.E."/>
            <person name="Keeble-Gagnere G."/>
            <person name="Wang J."/>
            <person name="Hirakawa H."/>
            <person name="Shirasawa K."/>
            <person name="Vercoe P."/>
            <person name="Stefanova K."/>
            <person name="Durmic Z."/>
            <person name="Nichols P."/>
            <person name="Revell C."/>
            <person name="Isobe S.N."/>
            <person name="Edwards D."/>
            <person name="Erskine W."/>
        </authorList>
    </citation>
    <scope>NUCLEOTIDE SEQUENCE [LARGE SCALE GENOMIC DNA]</scope>
    <source>
        <strain evidence="5">cv. Daliak</strain>
    </source>
</reference>
<dbReference type="Proteomes" id="UP000242715">
    <property type="component" value="Unassembled WGS sequence"/>
</dbReference>
<dbReference type="SUPFAM" id="SSF57756">
    <property type="entry name" value="Retrovirus zinc finger-like domains"/>
    <property type="match status" value="1"/>
</dbReference>
<dbReference type="InterPro" id="IPR039537">
    <property type="entry name" value="Retrotran_Ty1/copia-like"/>
</dbReference>
<organism evidence="4 5">
    <name type="scientific">Trifolium subterraneum</name>
    <name type="common">Subterranean clover</name>
    <dbReference type="NCBI Taxonomy" id="3900"/>
    <lineage>
        <taxon>Eukaryota</taxon>
        <taxon>Viridiplantae</taxon>
        <taxon>Streptophyta</taxon>
        <taxon>Embryophyta</taxon>
        <taxon>Tracheophyta</taxon>
        <taxon>Spermatophyta</taxon>
        <taxon>Magnoliopsida</taxon>
        <taxon>eudicotyledons</taxon>
        <taxon>Gunneridae</taxon>
        <taxon>Pentapetalae</taxon>
        <taxon>rosids</taxon>
        <taxon>fabids</taxon>
        <taxon>Fabales</taxon>
        <taxon>Fabaceae</taxon>
        <taxon>Papilionoideae</taxon>
        <taxon>50 kb inversion clade</taxon>
        <taxon>NPAAA clade</taxon>
        <taxon>Hologalegina</taxon>
        <taxon>IRL clade</taxon>
        <taxon>Trifolieae</taxon>
        <taxon>Trifolium</taxon>
    </lineage>
</organism>
<feature type="domain" description="Integrase catalytic" evidence="3">
    <location>
        <begin position="363"/>
        <end position="529"/>
    </location>
</feature>
<proteinExistence type="predicted"/>
<dbReference type="InterPro" id="IPR054722">
    <property type="entry name" value="PolX-like_BBD"/>
</dbReference>
<dbReference type="EMBL" id="DF974344">
    <property type="protein sequence ID" value="GAU47763.1"/>
    <property type="molecule type" value="Genomic_DNA"/>
</dbReference>
<dbReference type="InterPro" id="IPR057670">
    <property type="entry name" value="SH3_retrovirus"/>
</dbReference>
<evidence type="ECO:0000256" key="1">
    <source>
        <dbReference type="ARBA" id="ARBA00022670"/>
    </source>
</evidence>
<sequence length="622" mass="71754">MAEQLRLANERKLCDLKVKNYLFQAIDRSILETILTRETSKDIWDAMKRKYQGSSKVKHAQLQAFRREFEILAMGEGETVNEYFARTLAIANRMTAHGERMEQLVIVEKILRSMTPKFNYVVCSIEESNDVTLLSIDELQSSLIVHEQRIKNQRDHIEEQALKAASSGRGRGRSSQRGRGRGRSSQSKEFVECFKCHKLWHYKNECPEWEENAHYVELKEEEMLLMAHSDSSDNGKEEAWYLNSGCSNHMVGNKEWLFEFDETFKESVKLGNDSKMVVEGKGNVKLNIAASVMRPKCLQVTKHEESSLWHQRYAHLSMKGLKILSNKHLVKGLPELKNIEDKCIDCLSGKQHKKNIPKQANWRASQKLELVHSDICGPINPKSNGGNRYFITFTDDYSRKTWTYFLHEKSSAIDVFKRFKALVEKESGCLVQCLRTDRGGEFTSNTFNEFCSSQGIKRQLTTAYTPEQNGVSERKNKTLLNMVRSMISARGVPKKFWPEAVNWATYVMNRYPTFVVKDMTPEEAWSGSKPYVHHFRVFGCLAHTHVPEAHRKKLDGRSIKCVLLGVSEESKAYKLYDPAEKKIIVSRDVIFEETKGWDWDNKVVDKVNETCRTFEADTASDH</sequence>
<dbReference type="InterPro" id="IPR025724">
    <property type="entry name" value="GAG-pre-integrase_dom"/>
</dbReference>
<dbReference type="GO" id="GO:0008270">
    <property type="term" value="F:zinc ion binding"/>
    <property type="evidence" value="ECO:0007669"/>
    <property type="project" value="InterPro"/>
</dbReference>
<keyword evidence="5" id="KW-1185">Reference proteome</keyword>
<dbReference type="InterPro" id="IPR036397">
    <property type="entry name" value="RNaseH_sf"/>
</dbReference>
<dbReference type="GO" id="GO:0015074">
    <property type="term" value="P:DNA integration"/>
    <property type="evidence" value="ECO:0007669"/>
    <property type="project" value="InterPro"/>
</dbReference>
<evidence type="ECO:0000313" key="5">
    <source>
        <dbReference type="Proteomes" id="UP000242715"/>
    </source>
</evidence>